<dbReference type="InterPro" id="IPR012338">
    <property type="entry name" value="Beta-lactam/transpept-like"/>
</dbReference>
<evidence type="ECO:0000256" key="26">
    <source>
        <dbReference type="SAM" id="MobiDB-lite"/>
    </source>
</evidence>
<keyword evidence="18 27" id="KW-1133">Transmembrane helix</keyword>
<evidence type="ECO:0000256" key="20">
    <source>
        <dbReference type="ARBA" id="ARBA00023251"/>
    </source>
</evidence>
<evidence type="ECO:0000259" key="30">
    <source>
        <dbReference type="Pfam" id="PF17092"/>
    </source>
</evidence>
<dbReference type="PROSITE" id="PS51318">
    <property type="entry name" value="TAT"/>
    <property type="match status" value="1"/>
</dbReference>
<comment type="pathway">
    <text evidence="2">Cell wall biogenesis; peptidoglycan biosynthesis.</text>
</comment>
<keyword evidence="17" id="KW-0573">Peptidoglycan synthesis</keyword>
<dbReference type="InterPro" id="IPR031376">
    <property type="entry name" value="PCB_OB"/>
</dbReference>
<evidence type="ECO:0000256" key="23">
    <source>
        <dbReference type="ARBA" id="ARBA00034000"/>
    </source>
</evidence>
<feature type="domain" description="Glycosyl transferase family 51" evidence="29">
    <location>
        <begin position="65"/>
        <end position="238"/>
    </location>
</feature>
<dbReference type="NCBIfam" id="TIGR02074">
    <property type="entry name" value="PBP_1a_fam"/>
    <property type="match status" value="1"/>
</dbReference>
<keyword evidence="32" id="KW-1185">Reference proteome</keyword>
<keyword evidence="19 27" id="KW-0472">Membrane</keyword>
<dbReference type="Gene3D" id="1.10.3810.10">
    <property type="entry name" value="Biosynthetic peptidoglycan transglycosylase-like"/>
    <property type="match status" value="1"/>
</dbReference>
<evidence type="ECO:0000256" key="2">
    <source>
        <dbReference type="ARBA" id="ARBA00004752"/>
    </source>
</evidence>
<evidence type="ECO:0000256" key="11">
    <source>
        <dbReference type="ARBA" id="ARBA00022676"/>
    </source>
</evidence>
<gene>
    <name evidence="31" type="ORF">HLB44_21560</name>
</gene>
<keyword evidence="22" id="KW-0961">Cell wall biogenesis/degradation</keyword>
<evidence type="ECO:0000256" key="21">
    <source>
        <dbReference type="ARBA" id="ARBA00023268"/>
    </source>
</evidence>
<evidence type="ECO:0000256" key="9">
    <source>
        <dbReference type="ARBA" id="ARBA00022645"/>
    </source>
</evidence>
<evidence type="ECO:0000256" key="14">
    <source>
        <dbReference type="ARBA" id="ARBA00022801"/>
    </source>
</evidence>
<comment type="caution">
    <text evidence="31">The sequence shown here is derived from an EMBL/GenBank/DDBJ whole genome shotgun (WGS) entry which is preliminary data.</text>
</comment>
<keyword evidence="10" id="KW-0645">Protease</keyword>
<dbReference type="PANTHER" id="PTHR32282:SF27">
    <property type="entry name" value="PENICILLIN-BINDING PROTEIN 1A"/>
    <property type="match status" value="1"/>
</dbReference>
<evidence type="ECO:0000256" key="6">
    <source>
        <dbReference type="ARBA" id="ARBA00018638"/>
    </source>
</evidence>
<protein>
    <recommendedName>
        <fullName evidence="6">Penicillin-binding protein 1A</fullName>
        <ecNumber evidence="24">2.4.99.28</ecNumber>
        <ecNumber evidence="5">3.4.16.4</ecNumber>
    </recommendedName>
</protein>
<dbReference type="EMBL" id="JABRWJ010000006">
    <property type="protein sequence ID" value="NRF69594.1"/>
    <property type="molecule type" value="Genomic_DNA"/>
</dbReference>
<feature type="domain" description="Penicillin-binding protein transpeptidase" evidence="28">
    <location>
        <begin position="439"/>
        <end position="685"/>
    </location>
</feature>
<feature type="transmembrane region" description="Helical" evidence="27">
    <location>
        <begin position="16"/>
        <end position="40"/>
    </location>
</feature>
<evidence type="ECO:0000256" key="1">
    <source>
        <dbReference type="ARBA" id="ARBA00004249"/>
    </source>
</evidence>
<feature type="compositionally biased region" description="Basic and acidic residues" evidence="26">
    <location>
        <begin position="319"/>
        <end position="328"/>
    </location>
</feature>
<evidence type="ECO:0000256" key="8">
    <source>
        <dbReference type="ARBA" id="ARBA00022519"/>
    </source>
</evidence>
<feature type="region of interest" description="Disordered" evidence="26">
    <location>
        <begin position="319"/>
        <end position="339"/>
    </location>
</feature>
<comment type="catalytic activity">
    <reaction evidence="23">
        <text>Preferential cleavage: (Ac)2-L-Lys-D-Ala-|-D-Ala. Also transpeptidation of peptidyl-alanyl moieties that are N-acyl substituents of D-alanine.</text>
        <dbReference type="EC" id="3.4.16.4"/>
    </reaction>
</comment>
<evidence type="ECO:0000256" key="19">
    <source>
        <dbReference type="ARBA" id="ARBA00023136"/>
    </source>
</evidence>
<keyword evidence="8" id="KW-0997">Cell inner membrane</keyword>
<reference evidence="31 32" key="1">
    <citation type="submission" date="2020-05" db="EMBL/GenBank/DDBJ databases">
        <title>Aquincola sp. isolate from soil.</title>
        <authorList>
            <person name="Han J."/>
            <person name="Kim D.-U."/>
        </authorList>
    </citation>
    <scope>NUCLEOTIDE SEQUENCE [LARGE SCALE GENOMIC DNA]</scope>
    <source>
        <strain evidence="31 32">S2</strain>
    </source>
</reference>
<dbReference type="RefSeq" id="WP_173126763.1">
    <property type="nucleotide sequence ID" value="NZ_JABRWJ010000006.1"/>
</dbReference>
<keyword evidence="21" id="KW-0511">Multifunctional enzyme</keyword>
<dbReference type="Gene3D" id="3.40.710.10">
    <property type="entry name" value="DD-peptidase/beta-lactamase superfamily"/>
    <property type="match status" value="1"/>
</dbReference>
<evidence type="ECO:0000256" key="15">
    <source>
        <dbReference type="ARBA" id="ARBA00022960"/>
    </source>
</evidence>
<keyword evidence="13 27" id="KW-0812">Transmembrane</keyword>
<evidence type="ECO:0000256" key="17">
    <source>
        <dbReference type="ARBA" id="ARBA00022984"/>
    </source>
</evidence>
<evidence type="ECO:0000256" key="18">
    <source>
        <dbReference type="ARBA" id="ARBA00022989"/>
    </source>
</evidence>
<comment type="similarity">
    <text evidence="4">In the N-terminal section; belongs to the glycosyltransferase 51 family.</text>
</comment>
<dbReference type="EC" id="3.4.16.4" evidence="5"/>
<dbReference type="InterPro" id="IPR023346">
    <property type="entry name" value="Lysozyme-like_dom_sf"/>
</dbReference>
<evidence type="ECO:0000256" key="24">
    <source>
        <dbReference type="ARBA" id="ARBA00044770"/>
    </source>
</evidence>
<dbReference type="InterPro" id="IPR001264">
    <property type="entry name" value="Glyco_trans_51"/>
</dbReference>
<evidence type="ECO:0000256" key="25">
    <source>
        <dbReference type="ARBA" id="ARBA00049902"/>
    </source>
</evidence>
<name>A0ABX2EM55_9BURK</name>
<keyword evidence="14" id="KW-0378">Hydrolase</keyword>
<comment type="similarity">
    <text evidence="3">In the C-terminal section; belongs to the transpeptidase family.</text>
</comment>
<keyword evidence="16" id="KW-0735">Signal-anchor</keyword>
<evidence type="ECO:0000313" key="32">
    <source>
        <dbReference type="Proteomes" id="UP000737171"/>
    </source>
</evidence>
<evidence type="ECO:0000256" key="13">
    <source>
        <dbReference type="ARBA" id="ARBA00022692"/>
    </source>
</evidence>
<comment type="subcellular location">
    <subcellularLocation>
        <location evidence="1">Cell inner membrane</location>
        <topology evidence="1">Single-pass type II membrane protein</topology>
    </subcellularLocation>
</comment>
<accession>A0ABX2EM55</accession>
<evidence type="ECO:0000256" key="10">
    <source>
        <dbReference type="ARBA" id="ARBA00022670"/>
    </source>
</evidence>
<evidence type="ECO:0000256" key="27">
    <source>
        <dbReference type="SAM" id="Phobius"/>
    </source>
</evidence>
<dbReference type="Proteomes" id="UP000737171">
    <property type="component" value="Unassembled WGS sequence"/>
</dbReference>
<evidence type="ECO:0000256" key="22">
    <source>
        <dbReference type="ARBA" id="ARBA00023316"/>
    </source>
</evidence>
<comment type="catalytic activity">
    <reaction evidence="25">
        <text>[GlcNAc-(1-&gt;4)-Mur2Ac(oyl-L-Ala-gamma-D-Glu-L-Lys-D-Ala-D-Ala)](n)-di-trans,octa-cis-undecaprenyl diphosphate + beta-D-GlcNAc-(1-&gt;4)-Mur2Ac(oyl-L-Ala-gamma-D-Glu-L-Lys-D-Ala-D-Ala)-di-trans,octa-cis-undecaprenyl diphosphate = [GlcNAc-(1-&gt;4)-Mur2Ac(oyl-L-Ala-gamma-D-Glu-L-Lys-D-Ala-D-Ala)](n+1)-di-trans,octa-cis-undecaprenyl diphosphate + di-trans,octa-cis-undecaprenyl diphosphate + H(+)</text>
        <dbReference type="Rhea" id="RHEA:23708"/>
        <dbReference type="Rhea" id="RHEA-COMP:9602"/>
        <dbReference type="Rhea" id="RHEA-COMP:9603"/>
        <dbReference type="ChEBI" id="CHEBI:15378"/>
        <dbReference type="ChEBI" id="CHEBI:58405"/>
        <dbReference type="ChEBI" id="CHEBI:60033"/>
        <dbReference type="ChEBI" id="CHEBI:78435"/>
        <dbReference type="EC" id="2.4.99.28"/>
    </reaction>
</comment>
<evidence type="ECO:0000256" key="7">
    <source>
        <dbReference type="ARBA" id="ARBA00022475"/>
    </source>
</evidence>
<dbReference type="InterPro" id="IPR006311">
    <property type="entry name" value="TAT_signal"/>
</dbReference>
<evidence type="ECO:0000256" key="5">
    <source>
        <dbReference type="ARBA" id="ARBA00012448"/>
    </source>
</evidence>
<sequence length="781" mass="85442">MNLSLPRFDRRRALRFGLGATLGLGIGAIAALVLAIALVLPQLPALDRVTAYQPRQPLQILSSDGVEIAQFGAERRHYRPIEEIPKLMQDAVLAVEDARFRTHSGIDWIGVTRAVGAALTGGRIHGASTITQQVARNFFLSARRTPERKLKEALLALRIERELSKDQILGLYMNQIYLGQRAYGFAAAAQTYYGKKLEQLSIAEAAMLAGLPQNPSYANPVTNLERAKSRQLTVLLRMRDTGVIDEKQWSAARIEPLKIRSGRDGVLHAEHVAELARRWVVERFGQEVYAQGIRVTTSLRAADQAAAWAALRRGVLEHERKQPWRGPEDQEDLPPEGTPAPELERAAALALKEHHDDEMLRSAIVLAATPREVLLQLASGEQLAITGEGLRWAQPGLQPKARRELAIRRGSVVRAMQQDKRGPKGEVLWQIAQWPEAEGALVSLDPQSGRVRAWVGGFDFTEQNFDHVLQAWRQPGSSFKPFLYSAALEHGVMPATLVNDAELSLPGADGPGSWSPKNSDGQFDGPMRLREALARSKNSVSVRLLQHVGLGPMRDWMQRFGFDAERQPDNLTLALGTGSTTPLQLAQAYAVFANGGWHVTPLLIERITDAKGAVLYEAPPAEPLAEEARVLPARNVFVTNSLLNEVTRSGTAAKAQAQLGRSDLYGKTGTTNDAVDAWFAGFQPSLVAVVWIGYDVPRSLGDRESGGGLALPVWIAYMRQALSGVPAQAQRDPPEGLQRSGSDWLYDEWADGQYVRQIGFELVPEPPMPPASAASGAAPGT</sequence>
<keyword evidence="12" id="KW-0808">Transferase</keyword>
<proteinExistence type="inferred from homology"/>
<dbReference type="InterPro" id="IPR001460">
    <property type="entry name" value="PCN-bd_Tpept"/>
</dbReference>
<dbReference type="PANTHER" id="PTHR32282">
    <property type="entry name" value="BINDING PROTEIN TRANSPEPTIDASE, PUTATIVE-RELATED"/>
    <property type="match status" value="1"/>
</dbReference>
<dbReference type="Pfam" id="PF00912">
    <property type="entry name" value="Transgly"/>
    <property type="match status" value="1"/>
</dbReference>
<keyword evidence="9" id="KW-0121">Carboxypeptidase</keyword>
<evidence type="ECO:0000256" key="12">
    <source>
        <dbReference type="ARBA" id="ARBA00022679"/>
    </source>
</evidence>
<keyword evidence="15" id="KW-0133">Cell shape</keyword>
<dbReference type="Pfam" id="PF17092">
    <property type="entry name" value="PCB_OB"/>
    <property type="match status" value="1"/>
</dbReference>
<keyword evidence="20" id="KW-0046">Antibiotic resistance</keyword>
<evidence type="ECO:0000256" key="3">
    <source>
        <dbReference type="ARBA" id="ARBA00007090"/>
    </source>
</evidence>
<organism evidence="31 32">
    <name type="scientific">Pseudaquabacterium terrae</name>
    <dbReference type="NCBI Taxonomy" id="2732868"/>
    <lineage>
        <taxon>Bacteria</taxon>
        <taxon>Pseudomonadati</taxon>
        <taxon>Pseudomonadota</taxon>
        <taxon>Betaproteobacteria</taxon>
        <taxon>Burkholderiales</taxon>
        <taxon>Sphaerotilaceae</taxon>
        <taxon>Pseudaquabacterium</taxon>
    </lineage>
</organism>
<dbReference type="InterPro" id="IPR050396">
    <property type="entry name" value="Glycosyltr_51/Transpeptidase"/>
</dbReference>
<evidence type="ECO:0000256" key="16">
    <source>
        <dbReference type="ARBA" id="ARBA00022968"/>
    </source>
</evidence>
<keyword evidence="7" id="KW-1003">Cell membrane</keyword>
<keyword evidence="11" id="KW-0328">Glycosyltransferase</keyword>
<dbReference type="SUPFAM" id="SSF53955">
    <property type="entry name" value="Lysozyme-like"/>
    <property type="match status" value="1"/>
</dbReference>
<dbReference type="SUPFAM" id="SSF56601">
    <property type="entry name" value="beta-lactamase/transpeptidase-like"/>
    <property type="match status" value="1"/>
</dbReference>
<dbReference type="Pfam" id="PF00905">
    <property type="entry name" value="Transpeptidase"/>
    <property type="match status" value="1"/>
</dbReference>
<evidence type="ECO:0000256" key="4">
    <source>
        <dbReference type="ARBA" id="ARBA00007739"/>
    </source>
</evidence>
<evidence type="ECO:0000313" key="31">
    <source>
        <dbReference type="EMBL" id="NRF69594.1"/>
    </source>
</evidence>
<evidence type="ECO:0000259" key="29">
    <source>
        <dbReference type="Pfam" id="PF00912"/>
    </source>
</evidence>
<evidence type="ECO:0000259" key="28">
    <source>
        <dbReference type="Pfam" id="PF00905"/>
    </source>
</evidence>
<feature type="domain" description="Penicillin-binding protein OB-like" evidence="30">
    <location>
        <begin position="324"/>
        <end position="437"/>
    </location>
</feature>
<dbReference type="EC" id="2.4.99.28" evidence="24"/>
<dbReference type="InterPro" id="IPR036950">
    <property type="entry name" value="PBP_transglycosylase"/>
</dbReference>